<dbReference type="Pfam" id="PF02687">
    <property type="entry name" value="FtsX"/>
    <property type="match status" value="1"/>
</dbReference>
<dbReference type="RefSeq" id="WP_045978757.1">
    <property type="nucleotide sequence ID" value="NZ_JXXY01000004.1"/>
</dbReference>
<dbReference type="GO" id="GO:0042953">
    <property type="term" value="P:lipoprotein transport"/>
    <property type="evidence" value="ECO:0007669"/>
    <property type="project" value="InterPro"/>
</dbReference>
<proteinExistence type="inferred from homology"/>
<name>A0A0F4PXR0_9GAMM</name>
<dbReference type="OrthoDB" id="9808461at2"/>
<feature type="transmembrane region" description="Helical" evidence="8">
    <location>
        <begin position="272"/>
        <end position="294"/>
    </location>
</feature>
<dbReference type="Pfam" id="PF12704">
    <property type="entry name" value="MacB_PCD"/>
    <property type="match status" value="1"/>
</dbReference>
<feature type="domain" description="MacB-like periplasmic core" evidence="10">
    <location>
        <begin position="33"/>
        <end position="233"/>
    </location>
</feature>
<feature type="transmembrane region" description="Helical" evidence="8">
    <location>
        <begin position="315"/>
        <end position="344"/>
    </location>
</feature>
<evidence type="ECO:0000313" key="12">
    <source>
        <dbReference type="Proteomes" id="UP000033664"/>
    </source>
</evidence>
<keyword evidence="3" id="KW-0813">Transport</keyword>
<accession>A0A0F4PXR0</accession>
<evidence type="ECO:0000256" key="4">
    <source>
        <dbReference type="ARBA" id="ARBA00022475"/>
    </source>
</evidence>
<dbReference type="InterPro" id="IPR011925">
    <property type="entry name" value="LolCE_TM"/>
</dbReference>
<evidence type="ECO:0000256" key="3">
    <source>
        <dbReference type="ARBA" id="ARBA00022448"/>
    </source>
</evidence>
<dbReference type="PATRIC" id="fig|151081.8.peg.1039"/>
<dbReference type="NCBIfam" id="TIGR02212">
    <property type="entry name" value="lolCE"/>
    <property type="match status" value="1"/>
</dbReference>
<organism evidence="11 12">
    <name type="scientific">Pseudoalteromonas ruthenica</name>
    <dbReference type="NCBI Taxonomy" id="151081"/>
    <lineage>
        <taxon>Bacteria</taxon>
        <taxon>Pseudomonadati</taxon>
        <taxon>Pseudomonadota</taxon>
        <taxon>Gammaproteobacteria</taxon>
        <taxon>Alteromonadales</taxon>
        <taxon>Pseudoalteromonadaceae</taxon>
        <taxon>Pseudoalteromonas</taxon>
    </lineage>
</organism>
<sequence>MNALQLSYQLARRFRKSQHHSGFMGFMAKSSSLGIILGVAVLILALSVVNGFQQQLVERLLALVPHVEYVAADTPIDNWQAKRKQLAEQDAVASAAPFVAANAMAQYRGELAAAQLRGIVPEFESQVSIADEFIDGKPLAQLAGNELIIGQQLAKQLAVNIGDDITLLMSDVTNKSKGLSAPIRIQGRVVAMLNSHGPLDKQLIYLPMSRLQSAFSMADHQVTGLRVTLHDVFAAQTQAMAIGRTLSDYVYVNSWIRTQGSLYADIQMVRTIVYLSVFLIIAVASFNIVSSLFMEVKEKQSAIAILRTMGASDFVIMHAFLLQGVVSALFAIIVGIVIGVLLAMNITELFAWWSAFIGENKLAGVYFIDFLPSQIHWQDIVAIAVIALVITVLASIYPAWQASKVDPAKVLGN</sequence>
<comment type="similarity">
    <text evidence="2">Belongs to the ABC-4 integral membrane protein family. LolC/E subfamily.</text>
</comment>
<comment type="subcellular location">
    <subcellularLocation>
        <location evidence="1">Cell membrane</location>
        <topology evidence="1">Multi-pass membrane protein</topology>
    </subcellularLocation>
</comment>
<evidence type="ECO:0000256" key="7">
    <source>
        <dbReference type="ARBA" id="ARBA00023136"/>
    </source>
</evidence>
<evidence type="ECO:0000259" key="9">
    <source>
        <dbReference type="Pfam" id="PF02687"/>
    </source>
</evidence>
<dbReference type="EMBL" id="JXXZ01000007">
    <property type="protein sequence ID" value="KJY99894.1"/>
    <property type="molecule type" value="Genomic_DNA"/>
</dbReference>
<dbReference type="PANTHER" id="PTHR30489:SF0">
    <property type="entry name" value="LIPOPROTEIN-RELEASING SYSTEM TRANSMEMBRANE PROTEIN LOLE"/>
    <property type="match status" value="1"/>
</dbReference>
<keyword evidence="6 8" id="KW-1133">Transmembrane helix</keyword>
<evidence type="ECO:0000313" key="11">
    <source>
        <dbReference type="EMBL" id="KJY99894.1"/>
    </source>
</evidence>
<evidence type="ECO:0000256" key="8">
    <source>
        <dbReference type="SAM" id="Phobius"/>
    </source>
</evidence>
<reference evidence="11 12" key="1">
    <citation type="journal article" date="2015" name="BMC Genomics">
        <title>Genome mining reveals unlocked bioactive potential of marine Gram-negative bacteria.</title>
        <authorList>
            <person name="Machado H."/>
            <person name="Sonnenschein E.C."/>
            <person name="Melchiorsen J."/>
            <person name="Gram L."/>
        </authorList>
    </citation>
    <scope>NUCLEOTIDE SEQUENCE [LARGE SCALE GENOMIC DNA]</scope>
    <source>
        <strain evidence="11 12">S3137</strain>
    </source>
</reference>
<keyword evidence="4" id="KW-1003">Cell membrane</keyword>
<dbReference type="Proteomes" id="UP000033664">
    <property type="component" value="Unassembled WGS sequence"/>
</dbReference>
<evidence type="ECO:0000256" key="2">
    <source>
        <dbReference type="ARBA" id="ARBA00005236"/>
    </source>
</evidence>
<dbReference type="InterPro" id="IPR003838">
    <property type="entry name" value="ABC3_permease_C"/>
</dbReference>
<gene>
    <name evidence="11" type="ORF">TW72_09760</name>
</gene>
<feature type="domain" description="ABC3 transporter permease C-terminal" evidence="9">
    <location>
        <begin position="276"/>
        <end position="407"/>
    </location>
</feature>
<dbReference type="GeneID" id="58228775"/>
<dbReference type="GO" id="GO:0098797">
    <property type="term" value="C:plasma membrane protein complex"/>
    <property type="evidence" value="ECO:0007669"/>
    <property type="project" value="TreeGrafter"/>
</dbReference>
<evidence type="ECO:0000256" key="6">
    <source>
        <dbReference type="ARBA" id="ARBA00022989"/>
    </source>
</evidence>
<dbReference type="GO" id="GO:0044874">
    <property type="term" value="P:lipoprotein localization to outer membrane"/>
    <property type="evidence" value="ECO:0007669"/>
    <property type="project" value="TreeGrafter"/>
</dbReference>
<dbReference type="AlphaFoldDB" id="A0A0F4PXR0"/>
<dbReference type="GO" id="GO:0051301">
    <property type="term" value="P:cell division"/>
    <property type="evidence" value="ECO:0007669"/>
    <property type="project" value="UniProtKB-KW"/>
</dbReference>
<dbReference type="PANTHER" id="PTHR30489">
    <property type="entry name" value="LIPOPROTEIN-RELEASING SYSTEM TRANSMEMBRANE PROTEIN LOLE"/>
    <property type="match status" value="1"/>
</dbReference>
<feature type="transmembrane region" description="Helical" evidence="8">
    <location>
        <begin position="350"/>
        <end position="368"/>
    </location>
</feature>
<keyword evidence="5 8" id="KW-0812">Transmembrane</keyword>
<dbReference type="InterPro" id="IPR051447">
    <property type="entry name" value="Lipoprotein-release_system"/>
</dbReference>
<keyword evidence="11" id="KW-0132">Cell division</keyword>
<evidence type="ECO:0000259" key="10">
    <source>
        <dbReference type="Pfam" id="PF12704"/>
    </source>
</evidence>
<keyword evidence="12" id="KW-1185">Reference proteome</keyword>
<feature type="transmembrane region" description="Helical" evidence="8">
    <location>
        <begin position="380"/>
        <end position="400"/>
    </location>
</feature>
<evidence type="ECO:0000256" key="5">
    <source>
        <dbReference type="ARBA" id="ARBA00022692"/>
    </source>
</evidence>
<keyword evidence="7 8" id="KW-0472">Membrane</keyword>
<dbReference type="InterPro" id="IPR025857">
    <property type="entry name" value="MacB_PCD"/>
</dbReference>
<evidence type="ECO:0000256" key="1">
    <source>
        <dbReference type="ARBA" id="ARBA00004651"/>
    </source>
</evidence>
<comment type="caution">
    <text evidence="11">The sequence shown here is derived from an EMBL/GenBank/DDBJ whole genome shotgun (WGS) entry which is preliminary data.</text>
</comment>
<keyword evidence="11" id="KW-0131">Cell cycle</keyword>
<dbReference type="eggNOG" id="COG4591">
    <property type="taxonomic scope" value="Bacteria"/>
</dbReference>
<protein>
    <submittedName>
        <fullName evidence="11">Cell division protein FtsX</fullName>
    </submittedName>
</protein>